<gene>
    <name evidence="2" type="ORF">PHISCL_06943</name>
</gene>
<dbReference type="InterPro" id="IPR029063">
    <property type="entry name" value="SAM-dependent_MTases_sf"/>
</dbReference>
<comment type="caution">
    <text evidence="2">The sequence shown here is derived from an EMBL/GenBank/DDBJ whole genome shotgun (WGS) entry which is preliminary data.</text>
</comment>
<keyword evidence="2" id="KW-0489">Methyltransferase</keyword>
<name>A0A3A2ZC65_9EURO</name>
<dbReference type="AlphaFoldDB" id="A0A3A2ZC65"/>
<dbReference type="EMBL" id="MVGC01000282">
    <property type="protein sequence ID" value="RJE20722.1"/>
    <property type="molecule type" value="Genomic_DNA"/>
</dbReference>
<dbReference type="GO" id="GO:0032259">
    <property type="term" value="P:methylation"/>
    <property type="evidence" value="ECO:0007669"/>
    <property type="project" value="UniProtKB-KW"/>
</dbReference>
<feature type="region of interest" description="Disordered" evidence="1">
    <location>
        <begin position="1"/>
        <end position="32"/>
    </location>
</feature>
<dbReference type="PANTHER" id="PTHR43591">
    <property type="entry name" value="METHYLTRANSFERASE"/>
    <property type="match status" value="1"/>
</dbReference>
<dbReference type="STRING" id="2070753.A0A3A2ZC65"/>
<dbReference type="CDD" id="cd02440">
    <property type="entry name" value="AdoMet_MTases"/>
    <property type="match status" value="1"/>
</dbReference>
<reference evidence="3" key="1">
    <citation type="submission" date="2017-02" db="EMBL/GenBank/DDBJ databases">
        <authorList>
            <person name="Tafer H."/>
            <person name="Lopandic K."/>
        </authorList>
    </citation>
    <scope>NUCLEOTIDE SEQUENCE [LARGE SCALE GENOMIC DNA]</scope>
    <source>
        <strain evidence="3">CBS 366.77</strain>
    </source>
</reference>
<protein>
    <submittedName>
        <fullName evidence="2">Methyltransferase</fullName>
    </submittedName>
</protein>
<dbReference type="Pfam" id="PF13489">
    <property type="entry name" value="Methyltransf_23"/>
    <property type="match status" value="1"/>
</dbReference>
<dbReference type="SUPFAM" id="SSF53335">
    <property type="entry name" value="S-adenosyl-L-methionine-dependent methyltransferases"/>
    <property type="match status" value="1"/>
</dbReference>
<dbReference type="OrthoDB" id="2013972at2759"/>
<accession>A0A3A2ZC65</accession>
<dbReference type="GO" id="GO:0008168">
    <property type="term" value="F:methyltransferase activity"/>
    <property type="evidence" value="ECO:0007669"/>
    <property type="project" value="UniProtKB-KW"/>
</dbReference>
<evidence type="ECO:0000313" key="3">
    <source>
        <dbReference type="Proteomes" id="UP000266188"/>
    </source>
</evidence>
<dbReference type="Proteomes" id="UP000266188">
    <property type="component" value="Unassembled WGS sequence"/>
</dbReference>
<evidence type="ECO:0000313" key="2">
    <source>
        <dbReference type="EMBL" id="RJE20722.1"/>
    </source>
</evidence>
<keyword evidence="2" id="KW-0808">Transferase</keyword>
<dbReference type="PANTHER" id="PTHR43591:SF31">
    <property type="entry name" value="LAEA-LIKE, PUTATIVE (AFU_ORTHOLOGUE AFUA_8G01930)-RELATED"/>
    <property type="match status" value="1"/>
</dbReference>
<sequence length="330" mass="37865">MAQPDLTAPIVPDPNPHSENDPAFLTETDTASSNQSLSSSILNYQYENGRRYHAYREGEYILPNDESEQERLDLHHHISKMALGGELFRAPVDLSSGGRVLDLGTGTGIWAIEIADQFPKATVKGTDLSPIQPQWVPPNCHFEVDDLESSWDYAHKLDFIHARNLAGGVRDYPRLYENMMANLKPGGWVQCVDFAVDIFTDDDTIQNAPNIKRWIDLLDEASLKFGKRLNIAHKHKQWMIDAGFENVTEEVYKIPTNPWPKDPKMKDLGRYQLYNMLSSAEAHTWALFSRVLEWGAEEIQVLLADLRRELKDRSIHSYEKFYYIYGRKPE</sequence>
<proteinExistence type="predicted"/>
<organism evidence="2 3">
    <name type="scientific">Aspergillus sclerotialis</name>
    <dbReference type="NCBI Taxonomy" id="2070753"/>
    <lineage>
        <taxon>Eukaryota</taxon>
        <taxon>Fungi</taxon>
        <taxon>Dikarya</taxon>
        <taxon>Ascomycota</taxon>
        <taxon>Pezizomycotina</taxon>
        <taxon>Eurotiomycetes</taxon>
        <taxon>Eurotiomycetidae</taxon>
        <taxon>Eurotiales</taxon>
        <taxon>Aspergillaceae</taxon>
        <taxon>Aspergillus</taxon>
        <taxon>Aspergillus subgen. Polypaecilum</taxon>
    </lineage>
</organism>
<evidence type="ECO:0000256" key="1">
    <source>
        <dbReference type="SAM" id="MobiDB-lite"/>
    </source>
</evidence>
<keyword evidence="3" id="KW-1185">Reference proteome</keyword>
<dbReference type="Gene3D" id="3.40.50.150">
    <property type="entry name" value="Vaccinia Virus protein VP39"/>
    <property type="match status" value="1"/>
</dbReference>